<reference evidence="2 3" key="1">
    <citation type="submission" date="2019-12" db="EMBL/GenBank/DDBJ databases">
        <title>Novel species isolated from a subtropical stream in China.</title>
        <authorList>
            <person name="Lu H."/>
        </authorList>
    </citation>
    <scope>NUCLEOTIDE SEQUENCE [LARGE SCALE GENOMIC DNA]</scope>
    <source>
        <strain evidence="2 3">FT50W</strain>
    </source>
</reference>
<accession>A0A6L8MEP0</accession>
<dbReference type="AlphaFoldDB" id="A0A6L8MEP0"/>
<dbReference type="EMBL" id="WWCP01000001">
    <property type="protein sequence ID" value="MYM80789.1"/>
    <property type="molecule type" value="Genomic_DNA"/>
</dbReference>
<dbReference type="Pfam" id="PF20282">
    <property type="entry name" value="CTD6"/>
    <property type="match status" value="1"/>
</dbReference>
<comment type="caution">
    <text evidence="2">The sequence shown here is derived from an EMBL/GenBank/DDBJ whole genome shotgun (WGS) entry which is preliminary data.</text>
</comment>
<gene>
    <name evidence="2" type="ORF">GTP44_02285</name>
</gene>
<proteinExistence type="predicted"/>
<evidence type="ECO:0000259" key="1">
    <source>
        <dbReference type="Pfam" id="PF20282"/>
    </source>
</evidence>
<evidence type="ECO:0000313" key="2">
    <source>
        <dbReference type="EMBL" id="MYM80789.1"/>
    </source>
</evidence>
<name>A0A6L8MEP0_9BURK</name>
<evidence type="ECO:0000313" key="3">
    <source>
        <dbReference type="Proteomes" id="UP000474565"/>
    </source>
</evidence>
<dbReference type="InterPro" id="IPR046914">
    <property type="entry name" value="ABC-3C_CTD6"/>
</dbReference>
<protein>
    <recommendedName>
        <fullName evidence="1">ABC-three component systems C-terminal domain-containing protein</fullName>
    </recommendedName>
</protein>
<feature type="domain" description="ABC-three component systems C-terminal" evidence="1">
    <location>
        <begin position="230"/>
        <end position="357"/>
    </location>
</feature>
<sequence length="361" mass="41098">MLPPEKDLSEPHSPEEMLTALAVATGSPISPLMRLNTLDEDAWEDFTVEFVSGIKNKYTKVTRCGGGGDMGRDVIAYTATGWVNYQCKYYGTKLSIADVVLEIGKLVYYSYIGEYTLPSEYYFVSPKGSSTNLIKAINDKTGNSLKKEVLDRWEKTIKAGITSKVDVELTSELKKYIDEKVDFRIFDDIPPIRIIELHRATPYHDIRFGLYSRKRPMPQAAPADVDWSVEQIYVQALLDAFSDFTKTTVSMATLPSRVKLQNELINARNNYFCAASLDLFSRDWLPASAFQELKAECYEAISATVNLPHPEGYTRYLKVSEMAVHTSYESHPLKFYMKVQDKKGLTHHIVNDKKFRWKSDD</sequence>
<dbReference type="Proteomes" id="UP000474565">
    <property type="component" value="Unassembled WGS sequence"/>
</dbReference>
<dbReference type="RefSeq" id="WP_161018133.1">
    <property type="nucleotide sequence ID" value="NZ_WWCP01000001.1"/>
</dbReference>
<organism evidence="2 3">
    <name type="scientific">Duganella lactea</name>
    <dbReference type="NCBI Taxonomy" id="2692173"/>
    <lineage>
        <taxon>Bacteria</taxon>
        <taxon>Pseudomonadati</taxon>
        <taxon>Pseudomonadota</taxon>
        <taxon>Betaproteobacteria</taxon>
        <taxon>Burkholderiales</taxon>
        <taxon>Oxalobacteraceae</taxon>
        <taxon>Telluria group</taxon>
        <taxon>Duganella</taxon>
    </lineage>
</organism>